<comment type="caution">
    <text evidence="1">The sequence shown here is derived from an EMBL/GenBank/DDBJ whole genome shotgun (WGS) entry which is preliminary data.</text>
</comment>
<dbReference type="SUPFAM" id="SSF48576">
    <property type="entry name" value="Terpenoid synthases"/>
    <property type="match status" value="1"/>
</dbReference>
<reference evidence="1 2" key="1">
    <citation type="submission" date="2019-12" db="EMBL/GenBank/DDBJ databases">
        <title>Whole genome sequencing of endophytic Actinobacterium Micromonospora sp. MPMI6T.</title>
        <authorList>
            <person name="Evv R."/>
            <person name="Podile A.R."/>
        </authorList>
    </citation>
    <scope>NUCLEOTIDE SEQUENCE [LARGE SCALE GENOMIC DNA]</scope>
    <source>
        <strain evidence="1 2">MPMI6</strain>
    </source>
</reference>
<dbReference type="Gene3D" id="1.10.600.10">
    <property type="entry name" value="Farnesyl Diphosphate Synthase"/>
    <property type="match status" value="1"/>
</dbReference>
<dbReference type="Proteomes" id="UP000823521">
    <property type="component" value="Unassembled WGS sequence"/>
</dbReference>
<protein>
    <recommendedName>
        <fullName evidence="3">Immunity protein 49</fullName>
    </recommendedName>
</protein>
<dbReference type="EMBL" id="WVUH01000153">
    <property type="protein sequence ID" value="MBO4207899.1"/>
    <property type="molecule type" value="Genomic_DNA"/>
</dbReference>
<accession>A0ABS3VTP0</accession>
<dbReference type="InterPro" id="IPR008949">
    <property type="entry name" value="Isoprenoid_synthase_dom_sf"/>
</dbReference>
<proteinExistence type="predicted"/>
<evidence type="ECO:0008006" key="3">
    <source>
        <dbReference type="Google" id="ProtNLM"/>
    </source>
</evidence>
<keyword evidence="2" id="KW-1185">Reference proteome</keyword>
<dbReference type="RefSeq" id="WP_208814810.1">
    <property type="nucleotide sequence ID" value="NZ_WVUH01000153.1"/>
</dbReference>
<evidence type="ECO:0000313" key="2">
    <source>
        <dbReference type="Proteomes" id="UP000823521"/>
    </source>
</evidence>
<gene>
    <name evidence="1" type="ORF">GSF22_18075</name>
</gene>
<name>A0ABS3VTP0_MICEH</name>
<dbReference type="Pfam" id="PF19086">
    <property type="entry name" value="Terpene_syn_C_2"/>
    <property type="match status" value="1"/>
</dbReference>
<evidence type="ECO:0000313" key="1">
    <source>
        <dbReference type="EMBL" id="MBO4207899.1"/>
    </source>
</evidence>
<sequence>MALPWSAYLTAVACDGRLDDGAIELAKFAVTSVELDDTLEIGPGLRDQMALEALVSTSWDAVSGPCPASGHIGEHRARLPEVVQALCDIVWSVRRRCMSSAYDEIFLRLLREMLDGFLREALWQLGEQPLPTLDQYLANGLHSVQSPVGWWIFAAYSAERVSLHTDVDRLRSAALNSGWCVRVANDVNGVERDRQSGSPNAVVLAADEWDCSERMAEQRLVDMMRRRLAELEKSPPEGPPSLTATYQAITRGTAFLVDWYLSRNDIEFSSEDHAVLTAAGISPAVVSTPPINPNY</sequence>
<organism evidence="1 2">
    <name type="scientific">Micromonospora echinofusca</name>
    <dbReference type="NCBI Taxonomy" id="47858"/>
    <lineage>
        <taxon>Bacteria</taxon>
        <taxon>Bacillati</taxon>
        <taxon>Actinomycetota</taxon>
        <taxon>Actinomycetes</taxon>
        <taxon>Micromonosporales</taxon>
        <taxon>Micromonosporaceae</taxon>
        <taxon>Micromonospora</taxon>
    </lineage>
</organism>